<dbReference type="PANTHER" id="PTHR11060">
    <property type="entry name" value="PROTEIN MEMO1"/>
    <property type="match status" value="1"/>
</dbReference>
<comment type="caution">
    <text evidence="2">The sequence shown here is derived from an EMBL/GenBank/DDBJ whole genome shotgun (WGS) entry which is preliminary data.</text>
</comment>
<comment type="similarity">
    <text evidence="1">Belongs to the MEMO1 family.</text>
</comment>
<evidence type="ECO:0000313" key="3">
    <source>
        <dbReference type="Proteomes" id="UP001174691"/>
    </source>
</evidence>
<dbReference type="Proteomes" id="UP001174691">
    <property type="component" value="Unassembled WGS sequence"/>
</dbReference>
<dbReference type="HAMAP" id="MF_00055">
    <property type="entry name" value="MEMO1"/>
    <property type="match status" value="1"/>
</dbReference>
<gene>
    <name evidence="2" type="ORF">NKR19_g5340</name>
</gene>
<dbReference type="Pfam" id="PF01875">
    <property type="entry name" value="Memo"/>
    <property type="match status" value="1"/>
</dbReference>
<dbReference type="EMBL" id="JANBVN010000073">
    <property type="protein sequence ID" value="KAJ9150138.1"/>
    <property type="molecule type" value="Genomic_DNA"/>
</dbReference>
<evidence type="ECO:0000256" key="1">
    <source>
        <dbReference type="ARBA" id="ARBA00006315"/>
    </source>
</evidence>
<dbReference type="CDD" id="cd07361">
    <property type="entry name" value="MEMO_like"/>
    <property type="match status" value="1"/>
</dbReference>
<evidence type="ECO:0000313" key="2">
    <source>
        <dbReference type="EMBL" id="KAJ9150138.1"/>
    </source>
</evidence>
<reference evidence="2" key="1">
    <citation type="submission" date="2022-07" db="EMBL/GenBank/DDBJ databases">
        <title>Fungi with potential for degradation of polypropylene.</title>
        <authorList>
            <person name="Gostincar C."/>
        </authorList>
    </citation>
    <scope>NUCLEOTIDE SEQUENCE</scope>
    <source>
        <strain evidence="2">EXF-13287</strain>
    </source>
</reference>
<protein>
    <submittedName>
        <fullName evidence="2">UPF0103-domain-containing protein</fullName>
    </submittedName>
</protein>
<dbReference type="AlphaFoldDB" id="A0AA38VW40"/>
<dbReference type="NCBIfam" id="TIGR04336">
    <property type="entry name" value="AmmeMemoSam_B"/>
    <property type="match status" value="1"/>
</dbReference>
<dbReference type="PANTHER" id="PTHR11060:SF0">
    <property type="entry name" value="PROTEIN MEMO1"/>
    <property type="match status" value="1"/>
</dbReference>
<keyword evidence="3" id="KW-1185">Reference proteome</keyword>
<accession>A0AA38VW40</accession>
<name>A0AA38VW40_9PEZI</name>
<dbReference type="InterPro" id="IPR002737">
    <property type="entry name" value="MEMO1_fam"/>
</dbReference>
<sequence length="334" mass="36324">MAKPLRGRREASHAGSWYVGNPDRLSAELDEFLERVPNTVDGVDVPISGARVIIAPHAGYRYSGPCAAWAYKCLDLSKAKRVFVLGPSHTYGLSGCALTTYAEFETPCGNLTVDQATLDDLRATGLFSDQPRGKDVSEHSIEMHLPYLVKRLQQTFGDDDGGGKWPTVVPVLVGSNNARAEKKYGDVLVPYLKDPENAFIISSDFCHWGDNFGYFAYYANRGGKEELSFHADHQHKVDGDGPISKSIDKLDGLAIAAVETGVHDKFVGNLAETKNTVCGRHPIGVMMAALEALRNEGVLEDGKGKFKKVQYARSTELVDAGGSSVSYVSFYAVL</sequence>
<proteinExistence type="inferred from homology"/>
<organism evidence="2 3">
    <name type="scientific">Coniochaeta hoffmannii</name>
    <dbReference type="NCBI Taxonomy" id="91930"/>
    <lineage>
        <taxon>Eukaryota</taxon>
        <taxon>Fungi</taxon>
        <taxon>Dikarya</taxon>
        <taxon>Ascomycota</taxon>
        <taxon>Pezizomycotina</taxon>
        <taxon>Sordariomycetes</taxon>
        <taxon>Sordariomycetidae</taxon>
        <taxon>Coniochaetales</taxon>
        <taxon>Coniochaetaceae</taxon>
        <taxon>Coniochaeta</taxon>
    </lineage>
</organism>
<dbReference type="Gene3D" id="3.40.830.10">
    <property type="entry name" value="LigB-like"/>
    <property type="match status" value="1"/>
</dbReference>